<keyword evidence="1" id="KW-0602">Photosynthesis</keyword>
<reference evidence="5" key="1">
    <citation type="journal article" date="2012" name="Nat. Commun.">
        <title>The genome of Prunus mume.</title>
        <authorList>
            <person name="Zhang Q."/>
            <person name="Chen W."/>
            <person name="Sun L."/>
            <person name="Zhao F."/>
            <person name="Huang B."/>
            <person name="Yang W."/>
            <person name="Tao Y."/>
            <person name="Wang J."/>
            <person name="Yuan Z."/>
            <person name="Fan G."/>
            <person name="Xing Z."/>
            <person name="Han C."/>
            <person name="Pan H."/>
            <person name="Zhong X."/>
            <person name="Shi W."/>
            <person name="Liang X."/>
            <person name="Du D."/>
            <person name="Sun F."/>
            <person name="Xu Z."/>
            <person name="Hao R."/>
            <person name="Lv T."/>
            <person name="Lv Y."/>
            <person name="Zheng Z."/>
            <person name="Sun M."/>
            <person name="Luo L."/>
            <person name="Cai M."/>
            <person name="Gao Y."/>
            <person name="Wang J."/>
            <person name="Yin Y."/>
            <person name="Xu X."/>
            <person name="Cheng T."/>
            <person name="Wang J."/>
        </authorList>
    </citation>
    <scope>NUCLEOTIDE SEQUENCE [LARGE SCALE GENOMIC DNA]</scope>
</reference>
<proteinExistence type="inferred from homology"/>
<dbReference type="Proteomes" id="UP000694861">
    <property type="component" value="Linkage group LG2"/>
</dbReference>
<dbReference type="Pfam" id="PF14870">
    <property type="entry name" value="PSII_BNR"/>
    <property type="match status" value="1"/>
</dbReference>
<dbReference type="PANTHER" id="PTHR47199:SF2">
    <property type="entry name" value="PHOTOSYSTEM II STABILITY_ASSEMBLY FACTOR HCF136, CHLOROPLASTIC"/>
    <property type="match status" value="1"/>
</dbReference>
<sequence length="401" mass="43834">MKMATTLQLTTDFSKPIIVVKPSLEFASTPRHCRTSLSLPRFNNIVRASSSSSDSSLVSRRHFVSETAALSLTLTTLPLFGSVQPAKSEESALSEWEKVSLPIDPGVVLLDIAFVPEDPKHGFLLGTRQTILETKDGGDTWVPRSIPSAEDEDFNYRFNSISFKGKEGWIVGKPAILLHTSDSGNSWERIPLSSQLPGDMVYIKATGEKSAEMVTDEGAIYITSNRGYNWKAAVQETVSATLNRTVSSGISGASYYTGYAQSTRVNCDSLPIIFQPFWQPHNRTIARRIQNMGWRADGGLWLLVRGGGLYLSKGTGLTEEFEEVPVQSRGFGILDVGYRSKDEAWAAGGSGILLRTTNGGKTWTRDKAADNIAANLYSVKFIDDTTGFVLGNDGVLLRYLG</sequence>
<evidence type="ECO:0000313" key="6">
    <source>
        <dbReference type="RefSeq" id="XP_016647272.1"/>
    </source>
</evidence>
<dbReference type="SUPFAM" id="SSF110296">
    <property type="entry name" value="Oligoxyloglucan reducing end-specific cellobiohydrolase"/>
    <property type="match status" value="1"/>
</dbReference>
<organism evidence="5 6">
    <name type="scientific">Prunus mume</name>
    <name type="common">Japanese apricot</name>
    <name type="synonym">Armeniaca mume</name>
    <dbReference type="NCBI Taxonomy" id="102107"/>
    <lineage>
        <taxon>Eukaryota</taxon>
        <taxon>Viridiplantae</taxon>
        <taxon>Streptophyta</taxon>
        <taxon>Embryophyta</taxon>
        <taxon>Tracheophyta</taxon>
        <taxon>Spermatophyta</taxon>
        <taxon>Magnoliopsida</taxon>
        <taxon>eudicotyledons</taxon>
        <taxon>Gunneridae</taxon>
        <taxon>Pentapetalae</taxon>
        <taxon>rosids</taxon>
        <taxon>fabids</taxon>
        <taxon>Rosales</taxon>
        <taxon>Rosaceae</taxon>
        <taxon>Amygdaloideae</taxon>
        <taxon>Amygdaleae</taxon>
        <taxon>Prunus</taxon>
    </lineage>
</organism>
<evidence type="ECO:0000259" key="4">
    <source>
        <dbReference type="Pfam" id="PF14870"/>
    </source>
</evidence>
<dbReference type="InterPro" id="IPR028203">
    <property type="entry name" value="PSII_CF48-like_dom"/>
</dbReference>
<dbReference type="PIRSF" id="PIRSF017875">
    <property type="entry name" value="PSII_HCF136"/>
    <property type="match status" value="1"/>
</dbReference>
<evidence type="ECO:0000256" key="1">
    <source>
        <dbReference type="ARBA" id="ARBA00022531"/>
    </source>
</evidence>
<keyword evidence="3" id="KW-0150">Chloroplast</keyword>
<evidence type="ECO:0000313" key="5">
    <source>
        <dbReference type="Proteomes" id="UP000694861"/>
    </source>
</evidence>
<keyword evidence="5" id="KW-1185">Reference proteome</keyword>
<dbReference type="InterPro" id="IPR015943">
    <property type="entry name" value="WD40/YVTN_repeat-like_dom_sf"/>
</dbReference>
<dbReference type="GeneID" id="103321360"/>
<protein>
    <recommendedName>
        <fullName evidence="3">Photosystem II stability/assembly factor</fullName>
    </recommendedName>
</protein>
<name>A0ABM1LIP5_PRUMU</name>
<comment type="similarity">
    <text evidence="3">Belongs to the Ycf48 family.</text>
</comment>
<evidence type="ECO:0000256" key="2">
    <source>
        <dbReference type="ARBA" id="ARBA00023276"/>
    </source>
</evidence>
<keyword evidence="3" id="KW-0934">Plastid</keyword>
<keyword evidence="2 3" id="KW-0604">Photosystem II</keyword>
<reference evidence="6" key="2">
    <citation type="submission" date="2025-08" db="UniProtKB">
        <authorList>
            <consortium name="RefSeq"/>
        </authorList>
    </citation>
    <scope>IDENTIFICATION</scope>
</reference>
<dbReference type="InterPro" id="IPR016705">
    <property type="entry name" value="Ycf48/Hcf136"/>
</dbReference>
<dbReference type="RefSeq" id="XP_016647272.1">
    <property type="nucleotide sequence ID" value="XM_016791786.1"/>
</dbReference>
<accession>A0ABM1LIP5</accession>
<dbReference type="Gene3D" id="2.130.10.10">
    <property type="entry name" value="YVTN repeat-like/Quinoprotein amine dehydrogenase"/>
    <property type="match status" value="1"/>
</dbReference>
<dbReference type="PANTHER" id="PTHR47199">
    <property type="entry name" value="PHOTOSYSTEM II STABILITY/ASSEMBLY FACTOR HCF136, CHLOROPLASTIC"/>
    <property type="match status" value="1"/>
</dbReference>
<evidence type="ECO:0000256" key="3">
    <source>
        <dbReference type="PIRNR" id="PIRNR017875"/>
    </source>
</evidence>
<comment type="function">
    <text evidence="3">Essential for photosystem II (PSII) biogenesis.</text>
</comment>
<gene>
    <name evidence="6" type="primary">LOC103321360</name>
</gene>
<comment type="subcellular location">
    <subcellularLocation>
        <location evidence="3">Plastid</location>
        <location evidence="3">Chloroplast</location>
    </subcellularLocation>
</comment>
<feature type="domain" description="Photosynthesis system II assembly factor Ycf48/Hcf136-like" evidence="4">
    <location>
        <begin position="91"/>
        <end position="399"/>
    </location>
</feature>